<evidence type="ECO:0000313" key="2">
    <source>
        <dbReference type="Proteomes" id="UP001303211"/>
    </source>
</evidence>
<sequence length="268" mass="29596">MNNTGYSRFLEEQWPQQQPLVARYMLAGEQVWLKRAGPRHGMWRYRLLGAAAGVLRLPVLRPVPNLGGRPAIATELRRLRTLGALGLRVPQVLAACDDAFLMRDLGTPGRPTPSLGDEIEAAVAAGPTAVLALWRLGLQTLDAVHGHQQCLSQAFARNMVRCPDGAIACIDFEDDPLSALPLALCQLRDALAYAHSTALALRQAGAQQEARALWNDWLTQPLRGADFQAALQGTLTRLTWLRHLPQDRRWGRDAQRLRAAHDLLIGSY</sequence>
<evidence type="ECO:0000313" key="1">
    <source>
        <dbReference type="EMBL" id="WOO32361.1"/>
    </source>
</evidence>
<organism evidence="1 2">
    <name type="scientific">Diaphorobacter limosus</name>
    <dbReference type="NCBI Taxonomy" id="3036128"/>
    <lineage>
        <taxon>Bacteria</taxon>
        <taxon>Pseudomonadati</taxon>
        <taxon>Pseudomonadota</taxon>
        <taxon>Betaproteobacteria</taxon>
        <taxon>Burkholderiales</taxon>
        <taxon>Comamonadaceae</taxon>
        <taxon>Diaphorobacter</taxon>
    </lineage>
</organism>
<name>A0ABZ0J415_9BURK</name>
<keyword evidence="2" id="KW-1185">Reference proteome</keyword>
<dbReference type="RefSeq" id="WP_317701822.1">
    <property type="nucleotide sequence ID" value="NZ_CP136921.1"/>
</dbReference>
<dbReference type="EMBL" id="CP136921">
    <property type="protein sequence ID" value="WOO32361.1"/>
    <property type="molecule type" value="Genomic_DNA"/>
</dbReference>
<dbReference type="SUPFAM" id="SSF56112">
    <property type="entry name" value="Protein kinase-like (PK-like)"/>
    <property type="match status" value="1"/>
</dbReference>
<dbReference type="InterPro" id="IPR011009">
    <property type="entry name" value="Kinase-like_dom_sf"/>
</dbReference>
<accession>A0ABZ0J415</accession>
<reference evidence="1 2" key="1">
    <citation type="submission" date="2023-03" db="EMBL/GenBank/DDBJ databases">
        <title>Diaphorobacter basophil sp. nov., isolated from a sewage-treatment plant.</title>
        <authorList>
            <person name="Yang K."/>
        </authorList>
    </citation>
    <scope>NUCLEOTIDE SEQUENCE [LARGE SCALE GENOMIC DNA]</scope>
    <source>
        <strain evidence="1 2">Y-1</strain>
    </source>
</reference>
<gene>
    <name evidence="1" type="ORF">P4826_18580</name>
</gene>
<dbReference type="Proteomes" id="UP001303211">
    <property type="component" value="Chromosome"/>
</dbReference>
<proteinExistence type="predicted"/>
<protein>
    <submittedName>
        <fullName evidence="1">Uncharacterized protein</fullName>
    </submittedName>
</protein>